<proteinExistence type="predicted"/>
<dbReference type="PANTHER" id="PTHR40763">
    <property type="entry name" value="MEMBRANE PROTEIN-RELATED"/>
    <property type="match status" value="1"/>
</dbReference>
<feature type="domain" description="DUF1707" evidence="2">
    <location>
        <begin position="9"/>
        <end position="61"/>
    </location>
</feature>
<reference evidence="4" key="1">
    <citation type="submission" date="2016-10" db="EMBL/GenBank/DDBJ databases">
        <authorList>
            <person name="Varghese N."/>
            <person name="Submissions S."/>
        </authorList>
    </citation>
    <scope>NUCLEOTIDE SEQUENCE [LARGE SCALE GENOMIC DNA]</scope>
    <source>
        <strain evidence="4">DSM 44718</strain>
    </source>
</reference>
<evidence type="ECO:0000313" key="4">
    <source>
        <dbReference type="Proteomes" id="UP000199632"/>
    </source>
</evidence>
<dbReference type="InterPro" id="IPR012551">
    <property type="entry name" value="DUF1707_SHOCT-like"/>
</dbReference>
<dbReference type="OrthoDB" id="3625082at2"/>
<evidence type="ECO:0000256" key="1">
    <source>
        <dbReference type="SAM" id="Phobius"/>
    </source>
</evidence>
<keyword evidence="1" id="KW-0812">Transmembrane</keyword>
<evidence type="ECO:0000313" key="3">
    <source>
        <dbReference type="EMBL" id="SDZ33621.1"/>
    </source>
</evidence>
<accession>A0A1H3S7U5</accession>
<dbReference type="AlphaFoldDB" id="A0A1H3S7U5"/>
<dbReference type="RefSeq" id="WP_090796380.1">
    <property type="nucleotide sequence ID" value="NZ_BOND01000020.1"/>
</dbReference>
<dbReference type="EMBL" id="FNQB01000002">
    <property type="protein sequence ID" value="SDZ33621.1"/>
    <property type="molecule type" value="Genomic_DNA"/>
</dbReference>
<name>A0A1H3S7U5_9ACTN</name>
<gene>
    <name evidence="3" type="ORF">SAMN05421684_4629</name>
</gene>
<dbReference type="STRING" id="137265.SAMN05421684_4629"/>
<organism evidence="3 4">
    <name type="scientific">Asanoa ishikariensis</name>
    <dbReference type="NCBI Taxonomy" id="137265"/>
    <lineage>
        <taxon>Bacteria</taxon>
        <taxon>Bacillati</taxon>
        <taxon>Actinomycetota</taxon>
        <taxon>Actinomycetes</taxon>
        <taxon>Micromonosporales</taxon>
        <taxon>Micromonosporaceae</taxon>
        <taxon>Asanoa</taxon>
    </lineage>
</organism>
<sequence length="169" mass="19059">MTTPTGPRLRASDAEREQIATILRAAMTEGRLNLDEGEKRLAAAYAATYRDELGPLTADLPDGGRAALARSPEAQDQAKAEMRMFVRRRAGILTAIGVLFAALWIANGALFFPIFPLIVLLFFLHWASWGRRAYYSRSNRGDWYSRGDVQGRGDWRGRRDWYGHGRYGH</sequence>
<feature type="transmembrane region" description="Helical" evidence="1">
    <location>
        <begin position="112"/>
        <end position="130"/>
    </location>
</feature>
<protein>
    <recommendedName>
        <fullName evidence="2">DUF1707 domain-containing protein</fullName>
    </recommendedName>
</protein>
<feature type="transmembrane region" description="Helical" evidence="1">
    <location>
        <begin position="90"/>
        <end position="106"/>
    </location>
</feature>
<keyword evidence="4" id="KW-1185">Reference proteome</keyword>
<dbReference type="Pfam" id="PF08044">
    <property type="entry name" value="DUF1707"/>
    <property type="match status" value="1"/>
</dbReference>
<keyword evidence="1" id="KW-0472">Membrane</keyword>
<keyword evidence="1" id="KW-1133">Transmembrane helix</keyword>
<evidence type="ECO:0000259" key="2">
    <source>
        <dbReference type="Pfam" id="PF08044"/>
    </source>
</evidence>
<dbReference type="PANTHER" id="PTHR40763:SF4">
    <property type="entry name" value="DUF1707 DOMAIN-CONTAINING PROTEIN"/>
    <property type="match status" value="1"/>
</dbReference>
<dbReference type="Proteomes" id="UP000199632">
    <property type="component" value="Unassembled WGS sequence"/>
</dbReference>